<evidence type="ECO:0000256" key="2">
    <source>
        <dbReference type="ARBA" id="ARBA00022723"/>
    </source>
</evidence>
<dbReference type="PANTHER" id="PTHR32308:SF10">
    <property type="entry name" value="CITRATE LYASE SUBUNIT BETA"/>
    <property type="match status" value="1"/>
</dbReference>
<evidence type="ECO:0000313" key="5">
    <source>
        <dbReference type="Proteomes" id="UP000529783"/>
    </source>
</evidence>
<dbReference type="EMBL" id="JACCBA010000001">
    <property type="protein sequence ID" value="NYD45408.1"/>
    <property type="molecule type" value="Genomic_DNA"/>
</dbReference>
<gene>
    <name evidence="4" type="ORF">BJY14_001391</name>
</gene>
<keyword evidence="2" id="KW-0479">Metal-binding</keyword>
<comment type="cofactor">
    <cofactor evidence="1">
        <name>Mg(2+)</name>
        <dbReference type="ChEBI" id="CHEBI:18420"/>
    </cofactor>
</comment>
<dbReference type="GO" id="GO:0006107">
    <property type="term" value="P:oxaloacetate metabolic process"/>
    <property type="evidence" value="ECO:0007669"/>
    <property type="project" value="TreeGrafter"/>
</dbReference>
<protein>
    <submittedName>
        <fullName evidence="4">Citrate lyase beta subunit</fullName>
    </submittedName>
</protein>
<evidence type="ECO:0000256" key="1">
    <source>
        <dbReference type="ARBA" id="ARBA00001946"/>
    </source>
</evidence>
<keyword evidence="4" id="KW-0456">Lyase</keyword>
<dbReference type="Proteomes" id="UP000529783">
    <property type="component" value="Unassembled WGS sequence"/>
</dbReference>
<dbReference type="SUPFAM" id="SSF51621">
    <property type="entry name" value="Phosphoenolpyruvate/pyruvate domain"/>
    <property type="match status" value="1"/>
</dbReference>
<dbReference type="InterPro" id="IPR015813">
    <property type="entry name" value="Pyrv/PenolPyrv_kinase-like_dom"/>
</dbReference>
<evidence type="ECO:0000256" key="3">
    <source>
        <dbReference type="ARBA" id="ARBA00022842"/>
    </source>
</evidence>
<comment type="caution">
    <text evidence="4">The sequence shown here is derived from an EMBL/GenBank/DDBJ whole genome shotgun (WGS) entry which is preliminary data.</text>
</comment>
<dbReference type="GO" id="GO:0016829">
    <property type="term" value="F:lyase activity"/>
    <property type="evidence" value="ECO:0007669"/>
    <property type="project" value="UniProtKB-KW"/>
</dbReference>
<dbReference type="Pfam" id="PF22484">
    <property type="entry name" value="DUF6986"/>
    <property type="match status" value="1"/>
</dbReference>
<dbReference type="RefSeq" id="WP_179842841.1">
    <property type="nucleotide sequence ID" value="NZ_JACCBA010000001.1"/>
</dbReference>
<dbReference type="GO" id="GO:0000287">
    <property type="term" value="F:magnesium ion binding"/>
    <property type="evidence" value="ECO:0007669"/>
    <property type="project" value="TreeGrafter"/>
</dbReference>
<organism evidence="4 5">
    <name type="scientific">Actinomadura luteofluorescens</name>
    <dbReference type="NCBI Taxonomy" id="46163"/>
    <lineage>
        <taxon>Bacteria</taxon>
        <taxon>Bacillati</taxon>
        <taxon>Actinomycetota</taxon>
        <taxon>Actinomycetes</taxon>
        <taxon>Streptosporangiales</taxon>
        <taxon>Thermomonosporaceae</taxon>
        <taxon>Actinomadura</taxon>
    </lineage>
</organism>
<evidence type="ECO:0000313" key="4">
    <source>
        <dbReference type="EMBL" id="NYD45408.1"/>
    </source>
</evidence>
<sequence length="407" mass="43964">MNLSVSSYDDLSARIAAVRDAHGERFPGGAEGRQPVHTVYVPADRFSRSTPADFGAEALRLLNTHTPGAGSFGAAFGLDPELAGPVRERVAAKLAAEPVEDVRIDFEDGYGVRDDKEEDAHVEQVVEAVGAAYQVKGLPHYWGLRVKSFADGGHERAMRTLDGFLTALRDRLGRLPGGFTITFPKVTSIDQIKLFVEFLDRLETALGLPQGILRFEIQIETPQVLMDAVENRIGLQPFVTEAQGRITAAHFGVFDYTAALGLPPHEQRLDHPACDFARHIMQVSLAGTGVRLSDGSTNVIPRNDGPDEVNAAWAAHAGHVRHSLAHGFYQGWDLHPAHLPSRYAAVYAFHLSGVDDVIGRVRAWHEQAAGNASGVLDEPATITALTARLRRAVDCGALDESVLPAGG</sequence>
<accession>A0A7Y9ECY8</accession>
<keyword evidence="3" id="KW-0460">Magnesium</keyword>
<dbReference type="Gene3D" id="3.20.20.60">
    <property type="entry name" value="Phosphoenolpyruvate-binding domains"/>
    <property type="match status" value="1"/>
</dbReference>
<dbReference type="PANTHER" id="PTHR32308">
    <property type="entry name" value="LYASE BETA SUBUNIT, PUTATIVE (AFU_ORTHOLOGUE AFUA_4G13030)-RELATED"/>
    <property type="match status" value="1"/>
</dbReference>
<dbReference type="AlphaFoldDB" id="A0A7Y9ECY8"/>
<dbReference type="InterPro" id="IPR040442">
    <property type="entry name" value="Pyrv_kinase-like_dom_sf"/>
</dbReference>
<proteinExistence type="predicted"/>
<keyword evidence="5" id="KW-1185">Reference proteome</keyword>
<reference evidence="4 5" key="1">
    <citation type="submission" date="2020-07" db="EMBL/GenBank/DDBJ databases">
        <title>Sequencing the genomes of 1000 actinobacteria strains.</title>
        <authorList>
            <person name="Klenk H.-P."/>
        </authorList>
    </citation>
    <scope>NUCLEOTIDE SEQUENCE [LARGE SCALE GENOMIC DNA]</scope>
    <source>
        <strain evidence="4 5">DSM 40398</strain>
    </source>
</reference>
<name>A0A7Y9ECY8_9ACTN</name>
<dbReference type="InterPro" id="IPR054255">
    <property type="entry name" value="DUF6986"/>
</dbReference>